<evidence type="ECO:0000256" key="4">
    <source>
        <dbReference type="ARBA" id="ARBA00022741"/>
    </source>
</evidence>
<evidence type="ECO:0000256" key="10">
    <source>
        <dbReference type="ARBA" id="ARBA00048954"/>
    </source>
</evidence>
<dbReference type="Proteomes" id="UP000230768">
    <property type="component" value="Unassembled WGS sequence"/>
</dbReference>
<dbReference type="InterPro" id="IPR007692">
    <property type="entry name" value="DNA_helicase_DnaB"/>
</dbReference>
<dbReference type="PANTHER" id="PTHR30153">
    <property type="entry name" value="REPLICATIVE DNA HELICASE DNAB"/>
    <property type="match status" value="1"/>
</dbReference>
<proteinExistence type="inferred from homology"/>
<dbReference type="Gene3D" id="3.40.50.300">
    <property type="entry name" value="P-loop containing nucleotide triphosphate hydrolases"/>
    <property type="match status" value="1"/>
</dbReference>
<dbReference type="EMBL" id="PEKP01000004">
    <property type="protein sequence ID" value="PIK28390.1"/>
    <property type="molecule type" value="Genomic_DNA"/>
</dbReference>
<dbReference type="Gene3D" id="1.10.860.10">
    <property type="entry name" value="DNAb Helicase, Chain A"/>
    <property type="match status" value="1"/>
</dbReference>
<evidence type="ECO:0000256" key="5">
    <source>
        <dbReference type="ARBA" id="ARBA00022801"/>
    </source>
</evidence>
<dbReference type="GO" id="GO:1990077">
    <property type="term" value="C:primosome complex"/>
    <property type="evidence" value="ECO:0007669"/>
    <property type="project" value="UniProtKB-UniRule"/>
</dbReference>
<dbReference type="InterPro" id="IPR007694">
    <property type="entry name" value="DNA_helicase_DnaB-like_C"/>
</dbReference>
<evidence type="ECO:0000313" key="15">
    <source>
        <dbReference type="Proteomes" id="UP000230768"/>
    </source>
</evidence>
<keyword evidence="6 12" id="KW-0347">Helicase</keyword>
<name>A0A2G8IY11_BACPU</name>
<dbReference type="GO" id="GO:0005524">
    <property type="term" value="F:ATP binding"/>
    <property type="evidence" value="ECO:0007669"/>
    <property type="project" value="UniProtKB-UniRule"/>
</dbReference>
<evidence type="ECO:0000256" key="7">
    <source>
        <dbReference type="ARBA" id="ARBA00022840"/>
    </source>
</evidence>
<evidence type="ECO:0000256" key="9">
    <source>
        <dbReference type="ARBA" id="ARBA00023235"/>
    </source>
</evidence>
<evidence type="ECO:0000256" key="8">
    <source>
        <dbReference type="ARBA" id="ARBA00023125"/>
    </source>
</evidence>
<feature type="domain" description="SF4 helicase" evidence="13">
    <location>
        <begin position="158"/>
        <end position="426"/>
    </location>
</feature>
<evidence type="ECO:0000256" key="12">
    <source>
        <dbReference type="RuleBase" id="RU362085"/>
    </source>
</evidence>
<reference evidence="14 15" key="1">
    <citation type="submission" date="2017-11" db="EMBL/GenBank/DDBJ databases">
        <title>Draft genome sequence of Bacillus pumilus 51_5il from lake Gorkoye (Russia: Novosibirsk region).</title>
        <authorList>
            <person name="Shipova A.A."/>
            <person name="Rozanov A.S."/>
            <person name="Bryanskaya A.V."/>
            <person name="Peltek S.E."/>
        </authorList>
    </citation>
    <scope>NUCLEOTIDE SEQUENCE [LARGE SCALE GENOMIC DNA]</scope>
    <source>
        <strain evidence="14 15">51_5il</strain>
    </source>
</reference>
<keyword evidence="3 12" id="KW-0235">DNA replication</keyword>
<comment type="similarity">
    <text evidence="1 12">Belongs to the helicase family. DnaB subfamily.</text>
</comment>
<keyword evidence="8 12" id="KW-0238">DNA-binding</keyword>
<dbReference type="GO" id="GO:0005829">
    <property type="term" value="C:cytosol"/>
    <property type="evidence" value="ECO:0007669"/>
    <property type="project" value="TreeGrafter"/>
</dbReference>
<organism evidence="14 15">
    <name type="scientific">Bacillus pumilus</name>
    <name type="common">Bacillus mesentericus</name>
    <dbReference type="NCBI Taxonomy" id="1408"/>
    <lineage>
        <taxon>Bacteria</taxon>
        <taxon>Bacillati</taxon>
        <taxon>Bacillota</taxon>
        <taxon>Bacilli</taxon>
        <taxon>Bacillales</taxon>
        <taxon>Bacillaceae</taxon>
        <taxon>Bacillus</taxon>
    </lineage>
</organism>
<keyword evidence="9" id="KW-0413">Isomerase</keyword>
<dbReference type="NCBIfam" id="TIGR00665">
    <property type="entry name" value="DnaB"/>
    <property type="match status" value="1"/>
</dbReference>
<dbReference type="GO" id="GO:0043139">
    <property type="term" value="F:5'-3' DNA helicase activity"/>
    <property type="evidence" value="ECO:0007669"/>
    <property type="project" value="UniProtKB-EC"/>
</dbReference>
<evidence type="ECO:0000256" key="6">
    <source>
        <dbReference type="ARBA" id="ARBA00022806"/>
    </source>
</evidence>
<accession>A0A2G8IY11</accession>
<dbReference type="GO" id="GO:0016887">
    <property type="term" value="F:ATP hydrolysis activity"/>
    <property type="evidence" value="ECO:0007669"/>
    <property type="project" value="RHEA"/>
</dbReference>
<dbReference type="PROSITE" id="PS51199">
    <property type="entry name" value="SF4_HELICASE"/>
    <property type="match status" value="1"/>
</dbReference>
<keyword evidence="7 12" id="KW-0067">ATP-binding</keyword>
<keyword evidence="2 12" id="KW-0639">Primosome</keyword>
<sequence>MQNLRNSEAEQFLLGCIILEGDLIKETALESKHFAEERHKKIFAAMREVDKLGKQVEMANIAASMGDTLNAVGGFEYLTNLASAVPSTHSFETYETLIYEAFRLRDVQSAALAFASSPTDEGITELYQKTIEAQEIGVQETRTKMDVLTEIFMSLEEDHGDMTGVDTGLADLNAMTGGWQKSDLIIVAARPSMGKTAFALNLGYNNALNGGVTDIFSLEMSDTQLTHRMLSSIGSIENTKWRNPKRYFSEDDYDRANRAMGEYEKLDIYIHDKPTQTVADIRSKIRKTKKDHPDQDHLVIIDYLQLITPIGKSESKNHEVGEITRELKNMARSFNVPIILLSQLSRGVESRNDKRPMMSDLRDSGSIEQDADIVTFLYRDDYYDKQSEVKNIAEVIFAKHRNGATGTVNVAFVKEYGKFLTLSRQLEAAI</sequence>
<dbReference type="PANTHER" id="PTHR30153:SF2">
    <property type="entry name" value="REPLICATIVE DNA HELICASE"/>
    <property type="match status" value="1"/>
</dbReference>
<dbReference type="InterPro" id="IPR027417">
    <property type="entry name" value="P-loop_NTPase"/>
</dbReference>
<dbReference type="AlphaFoldDB" id="A0A2G8IY11"/>
<dbReference type="Pfam" id="PF00772">
    <property type="entry name" value="DnaB"/>
    <property type="match status" value="1"/>
</dbReference>
<comment type="catalytic activity">
    <reaction evidence="10 12">
        <text>ATP + H2O = ADP + phosphate + H(+)</text>
        <dbReference type="Rhea" id="RHEA:13065"/>
        <dbReference type="ChEBI" id="CHEBI:15377"/>
        <dbReference type="ChEBI" id="CHEBI:15378"/>
        <dbReference type="ChEBI" id="CHEBI:30616"/>
        <dbReference type="ChEBI" id="CHEBI:43474"/>
        <dbReference type="ChEBI" id="CHEBI:456216"/>
        <dbReference type="EC" id="5.6.2.3"/>
    </reaction>
</comment>
<gene>
    <name evidence="14" type="primary">dnaB</name>
    <name evidence="14" type="ORF">CTV99_03480</name>
</gene>
<comment type="caution">
    <text evidence="14">The sequence shown here is derived from an EMBL/GenBank/DDBJ whole genome shotgun (WGS) entry which is preliminary data.</text>
</comment>
<evidence type="ECO:0000259" key="13">
    <source>
        <dbReference type="PROSITE" id="PS51199"/>
    </source>
</evidence>
<dbReference type="EC" id="5.6.2.3" evidence="11 12"/>
<dbReference type="InterPro" id="IPR007693">
    <property type="entry name" value="DNA_helicase_DnaB-like_N"/>
</dbReference>
<evidence type="ECO:0000313" key="14">
    <source>
        <dbReference type="EMBL" id="PIK28390.1"/>
    </source>
</evidence>
<evidence type="ECO:0000256" key="11">
    <source>
        <dbReference type="NCBIfam" id="TIGR00665"/>
    </source>
</evidence>
<dbReference type="SUPFAM" id="SSF48024">
    <property type="entry name" value="N-terminal domain of DnaB helicase"/>
    <property type="match status" value="1"/>
</dbReference>
<dbReference type="GO" id="GO:0003677">
    <property type="term" value="F:DNA binding"/>
    <property type="evidence" value="ECO:0007669"/>
    <property type="project" value="UniProtKB-UniRule"/>
</dbReference>
<dbReference type="InterPro" id="IPR016136">
    <property type="entry name" value="DNA_helicase_N/primase_C"/>
</dbReference>
<dbReference type="FunFam" id="3.40.50.300:FF:000351">
    <property type="entry name" value="Replicative DNA helicase"/>
    <property type="match status" value="1"/>
</dbReference>
<dbReference type="Pfam" id="PF03796">
    <property type="entry name" value="DnaB_C"/>
    <property type="match status" value="1"/>
</dbReference>
<dbReference type="GO" id="GO:0006269">
    <property type="term" value="P:DNA replication, synthesis of primer"/>
    <property type="evidence" value="ECO:0007669"/>
    <property type="project" value="UniProtKB-UniRule"/>
</dbReference>
<dbReference type="InterPro" id="IPR036185">
    <property type="entry name" value="DNA_heli_DnaB-like_N_sf"/>
</dbReference>
<dbReference type="RefSeq" id="WP_099726295.1">
    <property type="nucleotide sequence ID" value="NZ_PEKP01000004.1"/>
</dbReference>
<evidence type="ECO:0000256" key="2">
    <source>
        <dbReference type="ARBA" id="ARBA00022515"/>
    </source>
</evidence>
<keyword evidence="4 12" id="KW-0547">Nucleotide-binding</keyword>
<keyword evidence="5 12" id="KW-0378">Hydrolase</keyword>
<comment type="function">
    <text evidence="12">The main replicative DNA helicase, it participates in initiation and elongation during chromosome replication. Travels ahead of the DNA replisome, separating dsDNA into templates for DNA synthesis. A processive ATP-dependent 5'-3' DNA helicase it has DNA-dependent ATPase activity.</text>
</comment>
<protein>
    <recommendedName>
        <fullName evidence="11 12">Replicative DNA helicase</fullName>
        <ecNumber evidence="11 12">5.6.2.3</ecNumber>
    </recommendedName>
</protein>
<evidence type="ECO:0000256" key="3">
    <source>
        <dbReference type="ARBA" id="ARBA00022705"/>
    </source>
</evidence>
<dbReference type="CDD" id="cd00984">
    <property type="entry name" value="DnaB_C"/>
    <property type="match status" value="1"/>
</dbReference>
<evidence type="ECO:0000256" key="1">
    <source>
        <dbReference type="ARBA" id="ARBA00008428"/>
    </source>
</evidence>
<dbReference type="SUPFAM" id="SSF52540">
    <property type="entry name" value="P-loop containing nucleoside triphosphate hydrolases"/>
    <property type="match status" value="1"/>
</dbReference>